<dbReference type="Gene3D" id="3.50.50.60">
    <property type="entry name" value="FAD/NAD(P)-binding domain"/>
    <property type="match status" value="1"/>
</dbReference>
<comment type="caution">
    <text evidence="9">The sequence shown here is derived from an EMBL/GenBank/DDBJ whole genome shotgun (WGS) entry which is preliminary data.</text>
</comment>
<dbReference type="AlphaFoldDB" id="A0A1C2E6G6"/>
<organism evidence="9 10">
    <name type="scientific">Pseudomonas graminis</name>
    <dbReference type="NCBI Taxonomy" id="158627"/>
    <lineage>
        <taxon>Bacteria</taxon>
        <taxon>Pseudomonadati</taxon>
        <taxon>Pseudomonadota</taxon>
        <taxon>Gammaproteobacteria</taxon>
        <taxon>Pseudomonadales</taxon>
        <taxon>Pseudomonadaceae</taxon>
        <taxon>Pseudomonas</taxon>
    </lineage>
</organism>
<name>A0A1C2E6G6_9PSED</name>
<keyword evidence="6" id="KW-0521">NADP</keyword>
<feature type="region of interest" description="Disordered" evidence="8">
    <location>
        <begin position="432"/>
        <end position="452"/>
    </location>
</feature>
<keyword evidence="5" id="KW-0274">FAD</keyword>
<proteinExistence type="inferred from homology"/>
<evidence type="ECO:0000256" key="2">
    <source>
        <dbReference type="ARBA" id="ARBA00004924"/>
    </source>
</evidence>
<dbReference type="InterPro" id="IPR025700">
    <property type="entry name" value="Lys/Orn_oxygenase"/>
</dbReference>
<evidence type="ECO:0000256" key="1">
    <source>
        <dbReference type="ARBA" id="ARBA00001974"/>
    </source>
</evidence>
<evidence type="ECO:0000256" key="8">
    <source>
        <dbReference type="SAM" id="MobiDB-lite"/>
    </source>
</evidence>
<dbReference type="EMBL" id="MDEN01000059">
    <property type="protein sequence ID" value="OCX22602.1"/>
    <property type="molecule type" value="Genomic_DNA"/>
</dbReference>
<evidence type="ECO:0000313" key="10">
    <source>
        <dbReference type="Proteomes" id="UP000095143"/>
    </source>
</evidence>
<keyword evidence="4" id="KW-0285">Flavoprotein</keyword>
<dbReference type="PANTHER" id="PTHR42802:SF1">
    <property type="entry name" value="L-ORNITHINE N(5)-MONOOXYGENASE"/>
    <property type="match status" value="1"/>
</dbReference>
<evidence type="ECO:0000313" key="9">
    <source>
        <dbReference type="EMBL" id="OCX22602.1"/>
    </source>
</evidence>
<evidence type="ECO:0000256" key="6">
    <source>
        <dbReference type="ARBA" id="ARBA00022857"/>
    </source>
</evidence>
<dbReference type="RefSeq" id="WP_065988084.1">
    <property type="nucleotide sequence ID" value="NZ_MDEN01000059.1"/>
</dbReference>
<evidence type="ECO:0008006" key="11">
    <source>
        <dbReference type="Google" id="ProtNLM"/>
    </source>
</evidence>
<dbReference type="Proteomes" id="UP000095143">
    <property type="component" value="Unassembled WGS sequence"/>
</dbReference>
<dbReference type="Pfam" id="PF13434">
    <property type="entry name" value="Lys_Orn_oxgnase"/>
    <property type="match status" value="1"/>
</dbReference>
<evidence type="ECO:0000256" key="4">
    <source>
        <dbReference type="ARBA" id="ARBA00022630"/>
    </source>
</evidence>
<evidence type="ECO:0000256" key="5">
    <source>
        <dbReference type="ARBA" id="ARBA00022827"/>
    </source>
</evidence>
<comment type="pathway">
    <text evidence="2">Siderophore biosynthesis.</text>
</comment>
<sequence length="452" mass="50014">MTQYEIEGVRETLDVVSIGFGPAGIALACALEDEAEDCGRKPFQRVRFFEKGRDSTWHGAFLLAGTDINHHVFRDLVTPRNPRSRFSFAMYLKEKGRLHKFGLLGRPASRVEWSDYIAWVAAQLKDYVAYDEGVLDVLPVAEKGILKGVDVVTAKGTYRTKRLVLSHGSLPRIPEPFSAHLGGRVFHTSRYLKNIHLGGGPIAQRWLVLGSGQSAGEAVTHLLGAAPTTQVHSVHRGVGFKVGQLGQFPNMAFLPEHIDYFHDLEPGRRSRVFEEIRSTNYAGIDVDESQALYSFLYEGEVTGHRRLNLHAWSEVTSVEKVGDAYSVVLRDSNAGVETVLYVDGIVLGTGYEQLAVPPLLTLLQPWLVRDEDGTLAVDRYYRVALQHSEGVQILANGTSEKTHGISDAQSFSMVALRAQHLTDALLATQPRQHAPRVTMPGYTRPAPVEARP</sequence>
<dbReference type="OrthoDB" id="7527071at2"/>
<dbReference type="InterPro" id="IPR036188">
    <property type="entry name" value="FAD/NAD-bd_sf"/>
</dbReference>
<keyword evidence="7" id="KW-0560">Oxidoreductase</keyword>
<gene>
    <name evidence="9" type="ORF">BBI10_08840</name>
</gene>
<comment type="cofactor">
    <cofactor evidence="1">
        <name>FAD</name>
        <dbReference type="ChEBI" id="CHEBI:57692"/>
    </cofactor>
</comment>
<dbReference type="SUPFAM" id="SSF51905">
    <property type="entry name" value="FAD/NAD(P)-binding domain"/>
    <property type="match status" value="1"/>
</dbReference>
<dbReference type="GO" id="GO:0016491">
    <property type="term" value="F:oxidoreductase activity"/>
    <property type="evidence" value="ECO:0007669"/>
    <property type="project" value="UniProtKB-KW"/>
</dbReference>
<accession>A0A1C2E6G6</accession>
<protein>
    <recommendedName>
        <fullName evidence="11">L-ornithine N5-oxygenase</fullName>
    </recommendedName>
</protein>
<evidence type="ECO:0000256" key="7">
    <source>
        <dbReference type="ARBA" id="ARBA00023002"/>
    </source>
</evidence>
<dbReference type="PANTHER" id="PTHR42802">
    <property type="entry name" value="MONOOXYGENASE"/>
    <property type="match status" value="1"/>
</dbReference>
<comment type="similarity">
    <text evidence="3">Belongs to the lysine N(6)-hydroxylase/L-ornithine N(5)-oxygenase family.</text>
</comment>
<evidence type="ECO:0000256" key="3">
    <source>
        <dbReference type="ARBA" id="ARBA00007588"/>
    </source>
</evidence>
<reference evidence="9 10" key="1">
    <citation type="submission" date="2016-08" db="EMBL/GenBank/DDBJ databases">
        <title>Whole genome sequence of Pseudomonas graminis strain UASWS1507, a potential biological control agent for agriculture.</title>
        <authorList>
            <person name="Crovadore J."/>
            <person name="Calmin G."/>
            <person name="Chablais R."/>
            <person name="Cochard B."/>
            <person name="Lefort F."/>
        </authorList>
    </citation>
    <scope>NUCLEOTIDE SEQUENCE [LARGE SCALE GENOMIC DNA]</scope>
    <source>
        <strain evidence="9 10">UASWS1507</strain>
    </source>
</reference>